<organism evidence="1 2">
    <name type="scientific">Bifidobacterium vansinderenii</name>
    <dbReference type="NCBI Taxonomy" id="1984871"/>
    <lineage>
        <taxon>Bacteria</taxon>
        <taxon>Bacillati</taxon>
        <taxon>Actinomycetota</taxon>
        <taxon>Actinomycetes</taxon>
        <taxon>Bifidobacteriales</taxon>
        <taxon>Bifidobacteriaceae</taxon>
        <taxon>Bifidobacterium</taxon>
    </lineage>
</organism>
<name>A0A229VYE9_9BIFI</name>
<comment type="caution">
    <text evidence="1">The sequence shown here is derived from an EMBL/GenBank/DDBJ whole genome shotgun (WGS) entry which is preliminary data.</text>
</comment>
<accession>A0A229VYE9</accession>
<evidence type="ECO:0000313" key="2">
    <source>
        <dbReference type="Proteomes" id="UP000215433"/>
    </source>
</evidence>
<evidence type="ECO:0000313" key="1">
    <source>
        <dbReference type="EMBL" id="OXN00622.1"/>
    </source>
</evidence>
<dbReference type="RefSeq" id="WP_093960314.1">
    <property type="nucleotide sequence ID" value="NZ_NEWD01000013.1"/>
</dbReference>
<keyword evidence="2" id="KW-1185">Reference proteome</keyword>
<proteinExistence type="predicted"/>
<dbReference type="OrthoDB" id="3232586at2"/>
<sequence length="113" mass="12969">MTDTKPTMCLTLVIDQPLGDNDECNWEIQSRRQIRRPLTQVQARQLRDTLDQRLDPADSVRLHNRDAIMWQTRAADTRIIPALLTAAGIAPDLTIPALHWILITIIINPHTNW</sequence>
<dbReference type="Proteomes" id="UP000215433">
    <property type="component" value="Unassembled WGS sequence"/>
</dbReference>
<gene>
    <name evidence="1" type="ORF">Tam10B_1145</name>
</gene>
<reference evidence="1 2" key="1">
    <citation type="submission" date="2017-05" db="EMBL/GenBank/DDBJ databases">
        <title>Bifidobacterium vansinderenii sp. nov.</title>
        <authorList>
            <person name="Lugli G.A."/>
            <person name="Duranti S."/>
            <person name="Mangifesta M."/>
        </authorList>
    </citation>
    <scope>NUCLEOTIDE SEQUENCE [LARGE SCALE GENOMIC DNA]</scope>
    <source>
        <strain evidence="1 2">Tam10B</strain>
    </source>
</reference>
<protein>
    <submittedName>
        <fullName evidence="1">Uncharacterized protein</fullName>
    </submittedName>
</protein>
<dbReference type="AlphaFoldDB" id="A0A229VYE9"/>
<dbReference type="EMBL" id="NEWD01000013">
    <property type="protein sequence ID" value="OXN00622.1"/>
    <property type="molecule type" value="Genomic_DNA"/>
</dbReference>